<evidence type="ECO:0000313" key="3">
    <source>
        <dbReference type="Proteomes" id="UP000297649"/>
    </source>
</evidence>
<name>A0A6H3NS53_9LEPT</name>
<dbReference type="Proteomes" id="UP000297649">
    <property type="component" value="Unassembled WGS sequence"/>
</dbReference>
<evidence type="ECO:0000256" key="1">
    <source>
        <dbReference type="SAM" id="Phobius"/>
    </source>
</evidence>
<proteinExistence type="predicted"/>
<dbReference type="OrthoDB" id="344037at2"/>
<keyword evidence="1" id="KW-0472">Membrane</keyword>
<comment type="caution">
    <text evidence="2">The sequence shown here is derived from an EMBL/GenBank/DDBJ whole genome shotgun (WGS) entry which is preliminary data.</text>
</comment>
<gene>
    <name evidence="2" type="ORF">EHR08_11805</name>
</gene>
<dbReference type="AlphaFoldDB" id="A0A6H3NS53"/>
<dbReference type="RefSeq" id="WP_135746598.1">
    <property type="nucleotide sequence ID" value="NZ_JAIZBL010000013.1"/>
</dbReference>
<organism evidence="2 3">
    <name type="scientific">Leptospira bandrabouensis</name>
    <dbReference type="NCBI Taxonomy" id="2484903"/>
    <lineage>
        <taxon>Bacteria</taxon>
        <taxon>Pseudomonadati</taxon>
        <taxon>Spirochaetota</taxon>
        <taxon>Spirochaetia</taxon>
        <taxon>Leptospirales</taxon>
        <taxon>Leptospiraceae</taxon>
        <taxon>Leptospira</taxon>
    </lineage>
</organism>
<accession>A0A6H3NS53</accession>
<keyword evidence="1" id="KW-0812">Transmembrane</keyword>
<sequence>MKTKILIITLSSLTIYSLLFCAVEYYFDRKISLLHRIDEMTFASMTADYIENKLLDLHHTSTDGSDNKFVLKIIFSLKNKKLTKLSELKSKDLYRSVKLISDEHKALFFETGKSIDNLDEKYGILNQFIVTESTNFSKESNIHIKYISLKSVIHNDSILVLKKNRNLIEGIVIYQEQASFRNLSNYNELFFIINSNDHIIYENGFSKSKNFARKTAQNIIKEIKDLGFIQIQREVDGFLFQICPIKKFGFYYVEVKALDNLDVEMHKFKMIFSFLFFISFFASEAILLFVLTRKQPSV</sequence>
<protein>
    <submittedName>
        <fullName evidence="2">Uncharacterized protein</fullName>
    </submittedName>
</protein>
<feature type="transmembrane region" description="Helical" evidence="1">
    <location>
        <begin position="6"/>
        <end position="27"/>
    </location>
</feature>
<keyword evidence="3" id="KW-1185">Reference proteome</keyword>
<reference evidence="2" key="1">
    <citation type="journal article" date="2019" name="PLoS Negl. Trop. Dis.">
        <title>Revisiting the worldwide diversity of Leptospira species in the environment.</title>
        <authorList>
            <person name="Vincent A.T."/>
            <person name="Schiettekatte O."/>
            <person name="Bourhy P."/>
            <person name="Veyrier F.J."/>
            <person name="Picardeau M."/>
        </authorList>
    </citation>
    <scope>NUCLEOTIDE SEQUENCE [LARGE SCALE GENOMIC DNA]</scope>
    <source>
        <strain evidence="2">201601109</strain>
    </source>
</reference>
<dbReference type="EMBL" id="RQHU01000018">
    <property type="protein sequence ID" value="TGN13226.1"/>
    <property type="molecule type" value="Genomic_DNA"/>
</dbReference>
<keyword evidence="1" id="KW-1133">Transmembrane helix</keyword>
<feature type="transmembrane region" description="Helical" evidence="1">
    <location>
        <begin position="271"/>
        <end position="291"/>
    </location>
</feature>
<evidence type="ECO:0000313" key="2">
    <source>
        <dbReference type="EMBL" id="TGN13226.1"/>
    </source>
</evidence>